<evidence type="ECO:0000313" key="3">
    <source>
        <dbReference type="Proteomes" id="UP000006643"/>
    </source>
</evidence>
<feature type="transmembrane region" description="Helical" evidence="1">
    <location>
        <begin position="52"/>
        <end position="70"/>
    </location>
</feature>
<dbReference type="EMBL" id="DS028132">
    <property type="protein sequence ID" value="EEY55764.1"/>
    <property type="molecule type" value="Genomic_DNA"/>
</dbReference>
<dbReference type="HOGENOM" id="CLU_2532370_0_0_1"/>
<accession>D0NCQ0</accession>
<evidence type="ECO:0000256" key="1">
    <source>
        <dbReference type="SAM" id="Phobius"/>
    </source>
</evidence>
<protein>
    <submittedName>
        <fullName evidence="2">Uncharacterized protein</fullName>
    </submittedName>
</protein>
<sequence length="84" mass="9532">MAVKHIGTENTAADIMTKALEAVNTELHSLENLPSEEQVQTPTKTFTVTCRWLSLGTYVLLLLPTFYYYLTAVWCQHDSHTQSE</sequence>
<dbReference type="GeneID" id="9470366"/>
<keyword evidence="3" id="KW-1185">Reference proteome</keyword>
<name>D0NCQ0_PHYIT</name>
<keyword evidence="1" id="KW-1133">Transmembrane helix</keyword>
<dbReference type="KEGG" id="pif:PITG_09745"/>
<gene>
    <name evidence="2" type="ORF">PITG_09745</name>
</gene>
<dbReference type="Proteomes" id="UP000006643">
    <property type="component" value="Unassembled WGS sequence"/>
</dbReference>
<keyword evidence="1" id="KW-0812">Transmembrane</keyword>
<organism evidence="2 3">
    <name type="scientific">Phytophthora infestans (strain T30-4)</name>
    <name type="common">Potato late blight agent</name>
    <dbReference type="NCBI Taxonomy" id="403677"/>
    <lineage>
        <taxon>Eukaryota</taxon>
        <taxon>Sar</taxon>
        <taxon>Stramenopiles</taxon>
        <taxon>Oomycota</taxon>
        <taxon>Peronosporomycetes</taxon>
        <taxon>Peronosporales</taxon>
        <taxon>Peronosporaceae</taxon>
        <taxon>Phytophthora</taxon>
    </lineage>
</organism>
<dbReference type="InParanoid" id="D0NCQ0"/>
<dbReference type="VEuPathDB" id="FungiDB:PITG_09745"/>
<dbReference type="RefSeq" id="XP_002903340.1">
    <property type="nucleotide sequence ID" value="XM_002903294.1"/>
</dbReference>
<dbReference type="AlphaFoldDB" id="D0NCQ0"/>
<evidence type="ECO:0000313" key="2">
    <source>
        <dbReference type="EMBL" id="EEY55764.1"/>
    </source>
</evidence>
<reference evidence="3" key="1">
    <citation type="journal article" date="2009" name="Nature">
        <title>Genome sequence and analysis of the Irish potato famine pathogen Phytophthora infestans.</title>
        <authorList>
            <consortium name="The Broad Institute Genome Sequencing Platform"/>
            <person name="Haas B.J."/>
            <person name="Kamoun S."/>
            <person name="Zody M.C."/>
            <person name="Jiang R.H."/>
            <person name="Handsaker R.E."/>
            <person name="Cano L.M."/>
            <person name="Grabherr M."/>
            <person name="Kodira C.D."/>
            <person name="Raffaele S."/>
            <person name="Torto-Alalibo T."/>
            <person name="Bozkurt T.O."/>
            <person name="Ah-Fong A.M."/>
            <person name="Alvarado L."/>
            <person name="Anderson V.L."/>
            <person name="Armstrong M.R."/>
            <person name="Avrova A."/>
            <person name="Baxter L."/>
            <person name="Beynon J."/>
            <person name="Boevink P.C."/>
            <person name="Bollmann S.R."/>
            <person name="Bos J.I."/>
            <person name="Bulone V."/>
            <person name="Cai G."/>
            <person name="Cakir C."/>
            <person name="Carrington J.C."/>
            <person name="Chawner M."/>
            <person name="Conti L."/>
            <person name="Costanzo S."/>
            <person name="Ewan R."/>
            <person name="Fahlgren N."/>
            <person name="Fischbach M.A."/>
            <person name="Fugelstad J."/>
            <person name="Gilroy E.M."/>
            <person name="Gnerre S."/>
            <person name="Green P.J."/>
            <person name="Grenville-Briggs L.J."/>
            <person name="Griffith J."/>
            <person name="Grunwald N.J."/>
            <person name="Horn K."/>
            <person name="Horner N.R."/>
            <person name="Hu C.H."/>
            <person name="Huitema E."/>
            <person name="Jeong D.H."/>
            <person name="Jones A.M."/>
            <person name="Jones J.D."/>
            <person name="Jones R.W."/>
            <person name="Karlsson E.K."/>
            <person name="Kunjeti S.G."/>
            <person name="Lamour K."/>
            <person name="Liu Z."/>
            <person name="Ma L."/>
            <person name="Maclean D."/>
            <person name="Chibucos M.C."/>
            <person name="McDonald H."/>
            <person name="McWalters J."/>
            <person name="Meijer H.J."/>
            <person name="Morgan W."/>
            <person name="Morris P.F."/>
            <person name="Munro C.A."/>
            <person name="O'Neill K."/>
            <person name="Ospina-Giraldo M."/>
            <person name="Pinzon A."/>
            <person name="Pritchard L."/>
            <person name="Ramsahoye B."/>
            <person name="Ren Q."/>
            <person name="Restrepo S."/>
            <person name="Roy S."/>
            <person name="Sadanandom A."/>
            <person name="Savidor A."/>
            <person name="Schornack S."/>
            <person name="Schwartz D.C."/>
            <person name="Schumann U.D."/>
            <person name="Schwessinger B."/>
            <person name="Seyer L."/>
            <person name="Sharpe T."/>
            <person name="Silvar C."/>
            <person name="Song J."/>
            <person name="Studholme D.J."/>
            <person name="Sykes S."/>
            <person name="Thines M."/>
            <person name="van de Vondervoort P.J."/>
            <person name="Phuntumart V."/>
            <person name="Wawra S."/>
            <person name="Weide R."/>
            <person name="Win J."/>
            <person name="Young C."/>
            <person name="Zhou S."/>
            <person name="Fry W."/>
            <person name="Meyers B.C."/>
            <person name="van West P."/>
            <person name="Ristaino J."/>
            <person name="Govers F."/>
            <person name="Birch P.R."/>
            <person name="Whisson S.C."/>
            <person name="Judelson H.S."/>
            <person name="Nusbaum C."/>
        </authorList>
    </citation>
    <scope>NUCLEOTIDE SEQUENCE [LARGE SCALE GENOMIC DNA]</scope>
    <source>
        <strain evidence="3">T30-4</strain>
    </source>
</reference>
<keyword evidence="1" id="KW-0472">Membrane</keyword>
<proteinExistence type="predicted"/>